<keyword evidence="2" id="KW-1185">Reference proteome</keyword>
<dbReference type="HOGENOM" id="CLU_2195921_0_0_6"/>
<dbReference type="EMBL" id="FO704551">
    <property type="protein sequence ID" value="CDG21589.1"/>
    <property type="molecule type" value="Genomic_DNA"/>
</dbReference>
<gene>
    <name evidence="1" type="ORF">XPG1_1934</name>
</gene>
<name>A0A068R3H1_9GAMM</name>
<dbReference type="AlphaFoldDB" id="A0A068R3H1"/>
<evidence type="ECO:0008006" key="3">
    <source>
        <dbReference type="Google" id="ProtNLM"/>
    </source>
</evidence>
<protein>
    <recommendedName>
        <fullName evidence="3">Transposase</fullName>
    </recommendedName>
</protein>
<accession>A0A068R3H1</accession>
<evidence type="ECO:0000313" key="2">
    <source>
        <dbReference type="Proteomes" id="UP000032735"/>
    </source>
</evidence>
<dbReference type="InterPro" id="IPR051698">
    <property type="entry name" value="Transposase_11-like"/>
</dbReference>
<dbReference type="STRING" id="1354304.XPG1_1934"/>
<dbReference type="KEGG" id="xpo:XPG1_1934"/>
<dbReference type="PANTHER" id="PTHR30298:SF0">
    <property type="entry name" value="PROTEIN YBFL-RELATED"/>
    <property type="match status" value="1"/>
</dbReference>
<organism evidence="1 2">
    <name type="scientific">Xenorhabdus poinarii G6</name>
    <dbReference type="NCBI Taxonomy" id="1354304"/>
    <lineage>
        <taxon>Bacteria</taxon>
        <taxon>Pseudomonadati</taxon>
        <taxon>Pseudomonadota</taxon>
        <taxon>Gammaproteobacteria</taxon>
        <taxon>Enterobacterales</taxon>
        <taxon>Morganellaceae</taxon>
        <taxon>Xenorhabdus</taxon>
    </lineage>
</organism>
<reference evidence="1 2" key="1">
    <citation type="submission" date="2013-07" db="EMBL/GenBank/DDBJ databases">
        <authorList>
            <person name="Genoscope - CEA"/>
        </authorList>
    </citation>
    <scope>NUCLEOTIDE SEQUENCE [LARGE SCALE GENOMIC DNA]</scope>
    <source>
        <strain evidence="1 2">G6</strain>
    </source>
</reference>
<dbReference type="Proteomes" id="UP000032735">
    <property type="component" value="Chromosome"/>
</dbReference>
<dbReference type="OrthoDB" id="8001376at2"/>
<proteinExistence type="predicted"/>
<sequence length="108" mass="12710">MLDIEGSIITVDVMGYQYKIANQIVRNKADYMLALKGNQGEFHDDIIFFLDTHLTKDLTGISYVKTQDMEGDYSCIEQRQLWLVNDIHWLLERHLSDPRWAVSQLWSF</sequence>
<evidence type="ECO:0000313" key="1">
    <source>
        <dbReference type="EMBL" id="CDG21589.1"/>
    </source>
</evidence>
<dbReference type="PANTHER" id="PTHR30298">
    <property type="entry name" value="H REPEAT-ASSOCIATED PREDICTED TRANSPOSASE"/>
    <property type="match status" value="1"/>
</dbReference>